<dbReference type="Proteomes" id="UP001469553">
    <property type="component" value="Unassembled WGS sequence"/>
</dbReference>
<proteinExistence type="predicted"/>
<reference evidence="1 2" key="1">
    <citation type="submission" date="2021-06" db="EMBL/GenBank/DDBJ databases">
        <authorList>
            <person name="Palmer J.M."/>
        </authorList>
    </citation>
    <scope>NUCLEOTIDE SEQUENCE [LARGE SCALE GENOMIC DNA]</scope>
    <source>
        <strain evidence="1 2">AS_MEX2019</strain>
        <tissue evidence="1">Muscle</tissue>
    </source>
</reference>
<dbReference type="EMBL" id="JAHRIP010019924">
    <property type="protein sequence ID" value="MEQ2287738.1"/>
    <property type="molecule type" value="Genomic_DNA"/>
</dbReference>
<feature type="non-terminal residue" evidence="1">
    <location>
        <position position="1"/>
    </location>
</feature>
<accession>A0ABV0Y1U5</accession>
<comment type="caution">
    <text evidence="1">The sequence shown here is derived from an EMBL/GenBank/DDBJ whole genome shotgun (WGS) entry which is preliminary data.</text>
</comment>
<evidence type="ECO:0000313" key="1">
    <source>
        <dbReference type="EMBL" id="MEQ2287738.1"/>
    </source>
</evidence>
<protein>
    <submittedName>
        <fullName evidence="1">Uncharacterized protein</fullName>
    </submittedName>
</protein>
<organism evidence="1 2">
    <name type="scientific">Ameca splendens</name>
    <dbReference type="NCBI Taxonomy" id="208324"/>
    <lineage>
        <taxon>Eukaryota</taxon>
        <taxon>Metazoa</taxon>
        <taxon>Chordata</taxon>
        <taxon>Craniata</taxon>
        <taxon>Vertebrata</taxon>
        <taxon>Euteleostomi</taxon>
        <taxon>Actinopterygii</taxon>
        <taxon>Neopterygii</taxon>
        <taxon>Teleostei</taxon>
        <taxon>Neoteleostei</taxon>
        <taxon>Acanthomorphata</taxon>
        <taxon>Ovalentaria</taxon>
        <taxon>Atherinomorphae</taxon>
        <taxon>Cyprinodontiformes</taxon>
        <taxon>Goodeidae</taxon>
        <taxon>Ameca</taxon>
    </lineage>
</organism>
<evidence type="ECO:0000313" key="2">
    <source>
        <dbReference type="Proteomes" id="UP001469553"/>
    </source>
</evidence>
<sequence>AGSPGEQPNLVERGREALLRQKILSVLSSLCDVLPEASHTQKLQQSPSPKSKYVVFNQAKVIHKRADVDIICRGFMREKIIRSQNRAQCPGIILAVGIRQRQAKIRGYELG</sequence>
<keyword evidence="2" id="KW-1185">Reference proteome</keyword>
<gene>
    <name evidence="1" type="ORF">AMECASPLE_015678</name>
</gene>
<name>A0ABV0Y1U5_9TELE</name>